<dbReference type="EMBL" id="CM056742">
    <property type="protein sequence ID" value="KAJ8674658.1"/>
    <property type="molecule type" value="Genomic_DNA"/>
</dbReference>
<protein>
    <submittedName>
        <fullName evidence="1">Uncharacterized protein</fullName>
    </submittedName>
</protein>
<organism evidence="1 2">
    <name type="scientific">Eretmocerus hayati</name>
    <dbReference type="NCBI Taxonomy" id="131215"/>
    <lineage>
        <taxon>Eukaryota</taxon>
        <taxon>Metazoa</taxon>
        <taxon>Ecdysozoa</taxon>
        <taxon>Arthropoda</taxon>
        <taxon>Hexapoda</taxon>
        <taxon>Insecta</taxon>
        <taxon>Pterygota</taxon>
        <taxon>Neoptera</taxon>
        <taxon>Endopterygota</taxon>
        <taxon>Hymenoptera</taxon>
        <taxon>Apocrita</taxon>
        <taxon>Proctotrupomorpha</taxon>
        <taxon>Chalcidoidea</taxon>
        <taxon>Aphelinidae</taxon>
        <taxon>Aphelininae</taxon>
        <taxon>Eretmocerus</taxon>
    </lineage>
</organism>
<sequence>MAKVVYFEELEGKRTRKKLATEMKNSGAWLNLQKCHRKGMVDEENLDTGRGDNRATTSSGSSTAGKKRISFDTTTKIQYQRERAKTRNKHHRQAKDDEDDEGEDGNGGKRGPPGDDDSENQGFGEWLHSANGIDTMKLFVLANSMLIFVTMAWPHLEDLFRQLVYGDDDDYY</sequence>
<comment type="caution">
    <text evidence="1">The sequence shown here is derived from an EMBL/GenBank/DDBJ whole genome shotgun (WGS) entry which is preliminary data.</text>
</comment>
<keyword evidence="2" id="KW-1185">Reference proteome</keyword>
<proteinExistence type="predicted"/>
<name>A0ACC2NUX4_9HYME</name>
<reference evidence="1" key="1">
    <citation type="submission" date="2023-04" db="EMBL/GenBank/DDBJ databases">
        <title>A chromosome-level genome assembly of the parasitoid wasp Eretmocerus hayati.</title>
        <authorList>
            <person name="Zhong Y."/>
            <person name="Liu S."/>
            <person name="Liu Y."/>
        </authorList>
    </citation>
    <scope>NUCLEOTIDE SEQUENCE</scope>
    <source>
        <strain evidence="1">ZJU_SS_LIU_2023</strain>
    </source>
</reference>
<gene>
    <name evidence="1" type="ORF">QAD02_010444</name>
</gene>
<evidence type="ECO:0000313" key="1">
    <source>
        <dbReference type="EMBL" id="KAJ8674658.1"/>
    </source>
</evidence>
<dbReference type="Proteomes" id="UP001239111">
    <property type="component" value="Chromosome 2"/>
</dbReference>
<accession>A0ACC2NUX4</accession>
<evidence type="ECO:0000313" key="2">
    <source>
        <dbReference type="Proteomes" id="UP001239111"/>
    </source>
</evidence>